<evidence type="ECO:0000256" key="2">
    <source>
        <dbReference type="ARBA" id="ARBA00010116"/>
    </source>
</evidence>
<evidence type="ECO:0000259" key="6">
    <source>
        <dbReference type="PROSITE" id="PS51782"/>
    </source>
</evidence>
<dbReference type="Proteomes" id="UP001555342">
    <property type="component" value="Unassembled WGS sequence"/>
</dbReference>
<dbReference type="PROSITE" id="PS51782">
    <property type="entry name" value="LYSM"/>
    <property type="match status" value="1"/>
</dbReference>
<evidence type="ECO:0000313" key="7">
    <source>
        <dbReference type="EMBL" id="MEW7313654.1"/>
    </source>
</evidence>
<dbReference type="InterPro" id="IPR038177">
    <property type="entry name" value="IAT_beta_sf"/>
</dbReference>
<dbReference type="InterPro" id="IPR008964">
    <property type="entry name" value="Invasin/intimin_cell_adhesion"/>
</dbReference>
<dbReference type="PANTHER" id="PTHR39576">
    <property type="entry name" value="ATTACHING AND EFFACING PROTEIN HOMOLOG-RELATED-RELATED"/>
    <property type="match status" value="1"/>
</dbReference>
<name>A0ABV3NVT5_9ENTR</name>
<comment type="caution">
    <text evidence="7">The sequence shown here is derived from an EMBL/GenBank/DDBJ whole genome shotgun (WGS) entry which is preliminary data.</text>
</comment>
<feature type="domain" description="Big-1" evidence="5">
    <location>
        <begin position="932"/>
        <end position="1021"/>
    </location>
</feature>
<dbReference type="PROSITE" id="PS51127">
    <property type="entry name" value="BIG1"/>
    <property type="match status" value="8"/>
</dbReference>
<dbReference type="InterPro" id="IPR003344">
    <property type="entry name" value="Big_1_dom"/>
</dbReference>
<accession>A0ABV3NVT5</accession>
<evidence type="ECO:0000313" key="8">
    <source>
        <dbReference type="Proteomes" id="UP001555342"/>
    </source>
</evidence>
<dbReference type="InterPro" id="IPR024519">
    <property type="entry name" value="IAT_beta"/>
</dbReference>
<feature type="domain" description="Big-1" evidence="5">
    <location>
        <begin position="1031"/>
        <end position="1120"/>
    </location>
</feature>
<dbReference type="PANTHER" id="PTHR39576:SF2">
    <property type="entry name" value="ATTACHING AND EFFACING PROTEIN HOMOLOG-RELATED"/>
    <property type="match status" value="1"/>
</dbReference>
<feature type="domain" description="Big-1" evidence="5">
    <location>
        <begin position="1130"/>
        <end position="1217"/>
    </location>
</feature>
<comment type="subcellular location">
    <subcellularLocation>
        <location evidence="1">Cell outer membrane</location>
    </subcellularLocation>
</comment>
<evidence type="ECO:0000256" key="4">
    <source>
        <dbReference type="ARBA" id="ARBA00023237"/>
    </source>
</evidence>
<dbReference type="InterPro" id="IPR051715">
    <property type="entry name" value="Intimin-Invasin_domain"/>
</dbReference>
<comment type="similarity">
    <text evidence="2">Belongs to the intimin/invasin family.</text>
</comment>
<dbReference type="Gene3D" id="3.10.350.10">
    <property type="entry name" value="LysM domain"/>
    <property type="match status" value="1"/>
</dbReference>
<gene>
    <name evidence="7" type="ORF">AB1E22_13285</name>
</gene>
<dbReference type="Pfam" id="PF02369">
    <property type="entry name" value="Big_1"/>
    <property type="match status" value="9"/>
</dbReference>
<feature type="domain" description="Big-1" evidence="5">
    <location>
        <begin position="835"/>
        <end position="922"/>
    </location>
</feature>
<dbReference type="SMART" id="SM00634">
    <property type="entry name" value="BID_1"/>
    <property type="match status" value="9"/>
</dbReference>
<dbReference type="EMBL" id="JBFMVT010000002">
    <property type="protein sequence ID" value="MEW7313654.1"/>
    <property type="molecule type" value="Genomic_DNA"/>
</dbReference>
<feature type="domain" description="Big-1" evidence="5">
    <location>
        <begin position="736"/>
        <end position="825"/>
    </location>
</feature>
<dbReference type="InterPro" id="IPR018392">
    <property type="entry name" value="LysM"/>
</dbReference>
<keyword evidence="3" id="KW-0472">Membrane</keyword>
<sequence length="1726" mass="176552">MSSLRKIERTHLFTDSRYIRPVAWILAGLQAFTPVALSAASVARVNTAPESLLRESATSYVLKQGETVWDVAARYGLTPDGLRHLNTGRTLDKLGAGDTVFVPASASTRAQPAPRAQAADPRDNQLASHLAIAAGLAKADNSQAAKSLATGLATGAISGAAGEWLSQFGTARVGLAVDQDMKLSGSSFDMLLPLYDNKQAMLFTQFGIRNKDERNTVNLGAGVRTFHTNWMFGGNVFLDNDLTGNNRRLGLGAEAWGDYLKLSGNYYLGLTDWHQSRDFADYDERPANGYDLRAEAYLPQYPQLGGKLMYEQYFGNEVALTGKNDRQKNPKALTTGLNYTPFPLLTVGAEHRMVSGGKSDSQVNMALTVRPSDSLAKHFDPDAVGLSRTLVGSRTDLVERNNHIVLDYRKQESLKLALPAQLSGPATSVLTVQASVQSRHGLQNIDWQAPQLVADGGTLKVTGADTLAITLPSKAAALPYVLSGVARDSRGHVSNRAVTHITVTEAPVSTTLSEKTVTPAVLPADGRSTAVVRLALRNAASEPVTGQSEQLRVAVEQNNLAMKSYRAMAAKLKDAPQASPSISAYKEISPGVYEALLTAGTQPVELSVITHFNDTMLKTALVSLVTPDSVSQGTPGAGTVTGNGAVANGTDTITVVFPVQDANGNPVPGQTVDITITFPDGSTETQTVVTDSNGNATVDVDSTQAGGVTVGASTGGASQTVTVDFTADASTATIAAGNLTIVTDNALADGTATNSVKVKVTDAHGNPLQNQQVAVSADNGAVVGNVSLTDVNGEVTVTLTSKTAGSSTVTAGINGASQTVDVNFRKGTGTPGAGTVTGDGAVANGTDIINVVFPVQDANGNPVPGQTVDITITFPDGSTETQTVVTDDDGNATIDVDSTQAGGVTVGASTGGGSQTVDVNFTADASTATIAAGNLTIVTDNALADGTATNSVKVKVTDAHGNPLQNQQVAVSADNGAVVGNISLTDANGEVTVTLTSKTAGSSTVSAGINGASQTVDVNFTADASTATIAAGNLTVVTDGALANGVATNSVRAIVTDSSGNRLTNVRVNFTANNSANIADSGHTDINGEVVVTLSSTKAGISTVTASINGASQTVDVNFTAGTGTPGAGTVTGDGAVANGTDIINVVFPVQDANGNPVPGQTVDITITFPDGSTETQTVVTDDDGNATIDVDSTQAGGVTVGASTGGASQTVDVNFTAGTGTPGAGTVTGDGAVANGTDTINVVFPVQDANGNPVPGQTVDITITFPDGSTETQTVVTDSNGNATVDVDSTQAGGVTVGASTGGGSQTVDINFTADASTATIAAGNLTVVDNGAYPNGTATNSVKVKVTDANGNALENGQITLTADNGATVGTVGLTDASGEVTVLLTSTTEGISTVTAEINGTSRTLNIEFGGAIILDVTTNERLANDFGRNEIRATVTDLNDEPVQGVSVTFNLPAGLNEVVTGAKTTGADGTVSTQIRSTVPGVSEVEADSGLAILATTDTEFDVPMPTHYLPGETGGSLLPVSSVPPIHTMGATIRFVDSDGQTLLASQWNNWVMTSANSTGWTSTTAGVYQLVSSRGRGNFTVSVTPSAQLQALGVAQKNISHYVARFVGTAPAAVGATLLETCVNNGWDGLLAPIATGFDSAHGPLHNYSNTTGFTVLLRNIYTTSKYVRMVKSDGTSNDFFFLNVNSPNSNTVLSNDQFERQMLTSEGVRPDAICVLNG</sequence>
<proteinExistence type="inferred from homology"/>
<protein>
    <submittedName>
        <fullName evidence="7">Ig-like domain-containing protein</fullName>
    </submittedName>
</protein>
<feature type="domain" description="Big-1" evidence="5">
    <location>
        <begin position="1324"/>
        <end position="1413"/>
    </location>
</feature>
<dbReference type="InterPro" id="IPR003535">
    <property type="entry name" value="Intimin/invasin_bac"/>
</dbReference>
<dbReference type="SUPFAM" id="SSF54106">
    <property type="entry name" value="LysM domain"/>
    <property type="match status" value="1"/>
</dbReference>
<dbReference type="PRINTS" id="PR01369">
    <property type="entry name" value="INTIMIN"/>
</dbReference>
<evidence type="ECO:0000259" key="5">
    <source>
        <dbReference type="PROSITE" id="PS51127"/>
    </source>
</evidence>
<dbReference type="SMART" id="SM00257">
    <property type="entry name" value="LysM"/>
    <property type="match status" value="1"/>
</dbReference>
<organism evidence="7 8">
    <name type="scientific">Buttiauxella gaviniae</name>
    <dbReference type="NCBI Taxonomy" id="82990"/>
    <lineage>
        <taxon>Bacteria</taxon>
        <taxon>Pseudomonadati</taxon>
        <taxon>Pseudomonadota</taxon>
        <taxon>Gammaproteobacteria</taxon>
        <taxon>Enterobacterales</taxon>
        <taxon>Enterobacteriaceae</taxon>
        <taxon>Buttiauxella</taxon>
    </lineage>
</organism>
<dbReference type="RefSeq" id="WP_367595726.1">
    <property type="nucleotide sequence ID" value="NZ_JBFMVT010000002.1"/>
</dbReference>
<dbReference type="Gene3D" id="2.40.160.160">
    <property type="entry name" value="Inverse autotransporter, beta-domain"/>
    <property type="match status" value="1"/>
</dbReference>
<keyword evidence="8" id="KW-1185">Reference proteome</keyword>
<feature type="domain" description="Big-1" evidence="5">
    <location>
        <begin position="1227"/>
        <end position="1314"/>
    </location>
</feature>
<dbReference type="Pfam" id="PF01476">
    <property type="entry name" value="LysM"/>
    <property type="match status" value="1"/>
</dbReference>
<dbReference type="CDD" id="cd00118">
    <property type="entry name" value="LysM"/>
    <property type="match status" value="1"/>
</dbReference>
<dbReference type="Gene3D" id="2.60.40.10">
    <property type="entry name" value="Immunoglobulins"/>
    <property type="match status" value="10"/>
</dbReference>
<dbReference type="InterPro" id="IPR013783">
    <property type="entry name" value="Ig-like_fold"/>
</dbReference>
<feature type="domain" description="Big-1" evidence="5">
    <location>
        <begin position="639"/>
        <end position="726"/>
    </location>
</feature>
<feature type="domain" description="LysM" evidence="6">
    <location>
        <begin position="58"/>
        <end position="102"/>
    </location>
</feature>
<evidence type="ECO:0000256" key="1">
    <source>
        <dbReference type="ARBA" id="ARBA00004442"/>
    </source>
</evidence>
<reference evidence="7 8" key="1">
    <citation type="submission" date="2024-07" db="EMBL/GenBank/DDBJ databases">
        <authorList>
            <person name="Wang L."/>
        </authorList>
    </citation>
    <scope>NUCLEOTIDE SEQUENCE [LARGE SCALE GENOMIC DNA]</scope>
    <source>
        <strain evidence="7 8">WL359</strain>
    </source>
</reference>
<keyword evidence="4" id="KW-0998">Cell outer membrane</keyword>
<dbReference type="InterPro" id="IPR036779">
    <property type="entry name" value="LysM_dom_sf"/>
</dbReference>
<dbReference type="Pfam" id="PF11924">
    <property type="entry name" value="IAT_beta"/>
    <property type="match status" value="1"/>
</dbReference>
<dbReference type="SUPFAM" id="SSF49373">
    <property type="entry name" value="Invasin/intimin cell-adhesion fragments"/>
    <property type="match status" value="10"/>
</dbReference>
<evidence type="ECO:0000256" key="3">
    <source>
        <dbReference type="ARBA" id="ARBA00023136"/>
    </source>
</evidence>